<sequence length="132" mass="14712">MRKKLRTALIPALAFASISYIYPGFRFENTNAIVYSSAAFSFFCLFIKPFIKILSLPVNLFTFGLFSLLANMAALYLISLLIPGFDITAFELHGIGVMGLDIRLSQLNSFLSLLIVSILLSFLNGTLLWLFS</sequence>
<feature type="transmembrane region" description="Helical" evidence="1">
    <location>
        <begin position="33"/>
        <end position="51"/>
    </location>
</feature>
<evidence type="ECO:0000313" key="2">
    <source>
        <dbReference type="EMBL" id="OGY28180.1"/>
    </source>
</evidence>
<dbReference type="Pfam" id="PF04020">
    <property type="entry name" value="Phage_holin_4_2"/>
    <property type="match status" value="1"/>
</dbReference>
<evidence type="ECO:0000313" key="3">
    <source>
        <dbReference type="Proteomes" id="UP000176645"/>
    </source>
</evidence>
<gene>
    <name evidence="2" type="ORF">A2Z42_04755</name>
</gene>
<keyword evidence="1" id="KW-0472">Membrane</keyword>
<name>A0A1G1WLC6_9BACT</name>
<feature type="transmembrane region" description="Helical" evidence="1">
    <location>
        <begin position="58"/>
        <end position="82"/>
    </location>
</feature>
<dbReference type="AlphaFoldDB" id="A0A1G1WLC6"/>
<dbReference type="PANTHER" id="PTHR37309:SF1">
    <property type="entry name" value="SLR0284 PROTEIN"/>
    <property type="match status" value="1"/>
</dbReference>
<keyword evidence="1" id="KW-0812">Transmembrane</keyword>
<keyword evidence="1" id="KW-1133">Transmembrane helix</keyword>
<reference evidence="2 3" key="1">
    <citation type="journal article" date="2016" name="Nat. Commun.">
        <title>Thousands of microbial genomes shed light on interconnected biogeochemical processes in an aquifer system.</title>
        <authorList>
            <person name="Anantharaman K."/>
            <person name="Brown C.T."/>
            <person name="Hug L.A."/>
            <person name="Sharon I."/>
            <person name="Castelle C.J."/>
            <person name="Probst A.J."/>
            <person name="Thomas B.C."/>
            <person name="Singh A."/>
            <person name="Wilkins M.J."/>
            <person name="Karaoz U."/>
            <person name="Brodie E.L."/>
            <person name="Williams K.H."/>
            <person name="Hubbard S.S."/>
            <person name="Banfield J.F."/>
        </authorList>
    </citation>
    <scope>NUCLEOTIDE SEQUENCE [LARGE SCALE GENOMIC DNA]</scope>
</reference>
<proteinExistence type="predicted"/>
<dbReference type="Proteomes" id="UP000176645">
    <property type="component" value="Unassembled WGS sequence"/>
</dbReference>
<evidence type="ECO:0000256" key="1">
    <source>
        <dbReference type="SAM" id="Phobius"/>
    </source>
</evidence>
<organism evidence="2 3">
    <name type="scientific">Candidatus Woykebacteria bacterium RBG_19FT_COMBO_43_10</name>
    <dbReference type="NCBI Taxonomy" id="1802598"/>
    <lineage>
        <taxon>Bacteria</taxon>
        <taxon>Candidatus Woykeibacteriota</taxon>
    </lineage>
</organism>
<comment type="caution">
    <text evidence="2">The sequence shown here is derived from an EMBL/GenBank/DDBJ whole genome shotgun (WGS) entry which is preliminary data.</text>
</comment>
<protein>
    <submittedName>
        <fullName evidence="2">Uncharacterized protein</fullName>
    </submittedName>
</protein>
<dbReference type="PANTHER" id="PTHR37309">
    <property type="entry name" value="SLR0284 PROTEIN"/>
    <property type="match status" value="1"/>
</dbReference>
<accession>A0A1G1WLC6</accession>
<dbReference type="EMBL" id="MHCU01000011">
    <property type="protein sequence ID" value="OGY28180.1"/>
    <property type="molecule type" value="Genomic_DNA"/>
</dbReference>
<feature type="transmembrane region" description="Helical" evidence="1">
    <location>
        <begin position="110"/>
        <end position="131"/>
    </location>
</feature>
<dbReference type="InterPro" id="IPR007165">
    <property type="entry name" value="Phage_holin_4_2"/>
</dbReference>